<evidence type="ECO:0000256" key="1">
    <source>
        <dbReference type="SAM" id="MobiDB-lite"/>
    </source>
</evidence>
<reference evidence="3" key="1">
    <citation type="journal article" date="2019" name="Int. J. Syst. Evol. Microbiol.">
        <title>The Global Catalogue of Microorganisms (GCM) 10K type strain sequencing project: providing services to taxonomists for standard genome sequencing and annotation.</title>
        <authorList>
            <consortium name="The Broad Institute Genomics Platform"/>
            <consortium name="The Broad Institute Genome Sequencing Center for Infectious Disease"/>
            <person name="Wu L."/>
            <person name="Ma J."/>
        </authorList>
    </citation>
    <scope>NUCLEOTIDE SEQUENCE [LARGE SCALE GENOMIC DNA]</scope>
    <source>
        <strain evidence="3">CGMCC 4.1437</strain>
    </source>
</reference>
<keyword evidence="3" id="KW-1185">Reference proteome</keyword>
<feature type="compositionally biased region" description="Gly residues" evidence="1">
    <location>
        <begin position="119"/>
        <end position="129"/>
    </location>
</feature>
<dbReference type="EMBL" id="JBHSOF010000024">
    <property type="protein sequence ID" value="MFC5665117.1"/>
    <property type="molecule type" value="Genomic_DNA"/>
</dbReference>
<proteinExistence type="predicted"/>
<dbReference type="SMART" id="SM01234">
    <property type="entry name" value="Haemolytic"/>
    <property type="match status" value="1"/>
</dbReference>
<accession>A0ABW0X5M9</accession>
<dbReference type="RefSeq" id="WP_380226804.1">
    <property type="nucleotide sequence ID" value="NZ_JBHSOF010000024.1"/>
</dbReference>
<dbReference type="Proteomes" id="UP001595975">
    <property type="component" value="Unassembled WGS sequence"/>
</dbReference>
<feature type="region of interest" description="Disordered" evidence="1">
    <location>
        <begin position="1"/>
        <end position="21"/>
    </location>
</feature>
<feature type="compositionally biased region" description="Polar residues" evidence="1">
    <location>
        <begin position="1"/>
        <end position="17"/>
    </location>
</feature>
<gene>
    <name evidence="2" type="primary">yidD</name>
    <name evidence="2" type="ORF">ACFP3U_19290</name>
</gene>
<name>A0ABW0X5M9_9ACTN</name>
<sequence length="221" mass="23284">MAHQQPGQGEQFPTTTRPGRAWWWLPAEERRRRKRRQQEWKAYLRRHGERKKDSDFDDYLPSGCGNGGRGGNGGGGGGCGGGGNGGCGGGGGGCDGPCLLALLPVMTVAGLRFALTGVRGGQGGRGGGRTRSAEHGTDPAAPPPRGLAAAVLYGAVHHYRTEISPKRPACCLYTPSCSTYAVQALHRHGAVRGARLTAGRLLRCRPAAARRRNGVDPVPER</sequence>
<feature type="region of interest" description="Disordered" evidence="1">
    <location>
        <begin position="119"/>
        <end position="144"/>
    </location>
</feature>
<dbReference type="PANTHER" id="PTHR33383:SF1">
    <property type="entry name" value="MEMBRANE PROTEIN INSERTION EFFICIENCY FACTOR-RELATED"/>
    <property type="match status" value="1"/>
</dbReference>
<evidence type="ECO:0000313" key="2">
    <source>
        <dbReference type="EMBL" id="MFC5665117.1"/>
    </source>
</evidence>
<dbReference type="NCBIfam" id="TIGR00278">
    <property type="entry name" value="membrane protein insertion efficiency factor YidD"/>
    <property type="match status" value="1"/>
</dbReference>
<dbReference type="Pfam" id="PF01809">
    <property type="entry name" value="YidD"/>
    <property type="match status" value="1"/>
</dbReference>
<protein>
    <submittedName>
        <fullName evidence="2">Membrane protein insertion efficiency factor YidD</fullName>
    </submittedName>
</protein>
<dbReference type="PANTHER" id="PTHR33383">
    <property type="entry name" value="MEMBRANE PROTEIN INSERTION EFFICIENCY FACTOR-RELATED"/>
    <property type="match status" value="1"/>
</dbReference>
<organism evidence="2 3">
    <name type="scientific">Kitasatospora misakiensis</name>
    <dbReference type="NCBI Taxonomy" id="67330"/>
    <lineage>
        <taxon>Bacteria</taxon>
        <taxon>Bacillati</taxon>
        <taxon>Actinomycetota</taxon>
        <taxon>Actinomycetes</taxon>
        <taxon>Kitasatosporales</taxon>
        <taxon>Streptomycetaceae</taxon>
        <taxon>Kitasatospora</taxon>
    </lineage>
</organism>
<comment type="caution">
    <text evidence="2">The sequence shown here is derived from an EMBL/GenBank/DDBJ whole genome shotgun (WGS) entry which is preliminary data.</text>
</comment>
<evidence type="ECO:0000313" key="3">
    <source>
        <dbReference type="Proteomes" id="UP001595975"/>
    </source>
</evidence>
<dbReference type="InterPro" id="IPR002696">
    <property type="entry name" value="Membr_insert_effic_factor_YidD"/>
</dbReference>